<keyword evidence="3" id="KW-0378">Hydrolase</keyword>
<dbReference type="Pfam" id="PF13472">
    <property type="entry name" value="Lipase_GDSL_2"/>
    <property type="match status" value="1"/>
</dbReference>
<feature type="domain" description="SGNH hydrolase-type esterase" evidence="2">
    <location>
        <begin position="207"/>
        <end position="404"/>
    </location>
</feature>
<accession>A0A4Y8ZQC6</accession>
<dbReference type="Proteomes" id="UP000298213">
    <property type="component" value="Unassembled WGS sequence"/>
</dbReference>
<protein>
    <submittedName>
        <fullName evidence="3">SGNH/GDSL hydrolase family protein</fullName>
    </submittedName>
</protein>
<dbReference type="CDD" id="cd01830">
    <property type="entry name" value="XynE_like"/>
    <property type="match status" value="1"/>
</dbReference>
<dbReference type="PANTHER" id="PTHR43784">
    <property type="entry name" value="GDSL-LIKE LIPASE/ACYLHYDROLASE, PUTATIVE (AFU_ORTHOLOGUE AFUA_2G00820)-RELATED"/>
    <property type="match status" value="1"/>
</dbReference>
<keyword evidence="1" id="KW-0732">Signal</keyword>
<name>A0A4Y8ZQC6_9SPHN</name>
<evidence type="ECO:0000256" key="1">
    <source>
        <dbReference type="SAM" id="SignalP"/>
    </source>
</evidence>
<keyword evidence="4" id="KW-1185">Reference proteome</keyword>
<evidence type="ECO:0000313" key="4">
    <source>
        <dbReference type="Proteomes" id="UP000298213"/>
    </source>
</evidence>
<organism evidence="3 4">
    <name type="scientific">Sphingomonas parva</name>
    <dbReference type="NCBI Taxonomy" id="2555898"/>
    <lineage>
        <taxon>Bacteria</taxon>
        <taxon>Pseudomonadati</taxon>
        <taxon>Pseudomonadota</taxon>
        <taxon>Alphaproteobacteria</taxon>
        <taxon>Sphingomonadales</taxon>
        <taxon>Sphingomonadaceae</taxon>
        <taxon>Sphingomonas</taxon>
    </lineage>
</organism>
<dbReference type="InterPro" id="IPR053140">
    <property type="entry name" value="GDSL_Rv0518-like"/>
</dbReference>
<gene>
    <name evidence="3" type="ORF">E2493_15710</name>
</gene>
<dbReference type="PANTHER" id="PTHR43784:SF2">
    <property type="entry name" value="GDSL-LIKE LIPASE_ACYLHYDROLASE, PUTATIVE (AFU_ORTHOLOGUE AFUA_2G00820)-RELATED"/>
    <property type="match status" value="1"/>
</dbReference>
<feature type="signal peptide" evidence="1">
    <location>
        <begin position="1"/>
        <end position="26"/>
    </location>
</feature>
<feature type="chain" id="PRO_5021212616" evidence="1">
    <location>
        <begin position="27"/>
        <end position="415"/>
    </location>
</feature>
<dbReference type="Gene3D" id="3.40.50.1110">
    <property type="entry name" value="SGNH hydrolase"/>
    <property type="match status" value="1"/>
</dbReference>
<sequence>MRMTLVRILLSALALLSLAIGGPAAARQEEPKWVATWGSAQQEPEPHNALPPGTLDDATLRQLVRTTLAGDRIRIRVSNAFGKGPLAIRGVHVARAADPASPRIDPATDRTVTFAGASQLVVPAGADYVSDPVDLAVPALATLAVSIHVARQPAVQTGHPGSRATSWVGRGDQLAAAEISAPTRVDHWYLLSGIDVLAGTRESAIAILGDSITDGFGVKPNTNSRWTDFLAERLQASPRTRRLSVVNLGLGGNRLLNDGLGPNAAARFERDVLARSGVGTLIVFEGVNDLGTLTRDAAATPEQHGALVAEMIAAYAQIVAKARERGIRVIGATILPYGGSSYYHPDAANEADRQAINAWIRAPGHFDAVIDFDAEMRDPARPDRLRPDLDSGDGLHPSIEGYRAMAAAVPLALLR</sequence>
<comment type="caution">
    <text evidence="3">The sequence shown here is derived from an EMBL/GenBank/DDBJ whole genome shotgun (WGS) entry which is preliminary data.</text>
</comment>
<dbReference type="InterPro" id="IPR036514">
    <property type="entry name" value="SGNH_hydro_sf"/>
</dbReference>
<dbReference type="EMBL" id="SPDV01000033">
    <property type="protein sequence ID" value="TFI57345.1"/>
    <property type="molecule type" value="Genomic_DNA"/>
</dbReference>
<dbReference type="GO" id="GO:0016788">
    <property type="term" value="F:hydrolase activity, acting on ester bonds"/>
    <property type="evidence" value="ECO:0007669"/>
    <property type="project" value="UniProtKB-ARBA"/>
</dbReference>
<proteinExistence type="predicted"/>
<dbReference type="InterPro" id="IPR013830">
    <property type="entry name" value="SGNH_hydro"/>
</dbReference>
<dbReference type="SUPFAM" id="SSF52266">
    <property type="entry name" value="SGNH hydrolase"/>
    <property type="match status" value="1"/>
</dbReference>
<dbReference type="OrthoDB" id="1828825at2"/>
<reference evidence="3 4" key="1">
    <citation type="submission" date="2019-03" db="EMBL/GenBank/DDBJ databases">
        <title>Genome sequence of Sphingomonas sp. 17J27-24.</title>
        <authorList>
            <person name="Kim M."/>
            <person name="Maeng S."/>
            <person name="Sathiyaraj S."/>
        </authorList>
    </citation>
    <scope>NUCLEOTIDE SEQUENCE [LARGE SCALE GENOMIC DNA]</scope>
    <source>
        <strain evidence="3 4">17J27-24</strain>
    </source>
</reference>
<evidence type="ECO:0000259" key="2">
    <source>
        <dbReference type="Pfam" id="PF13472"/>
    </source>
</evidence>
<dbReference type="RefSeq" id="WP_135088574.1">
    <property type="nucleotide sequence ID" value="NZ_SPDV01000033.1"/>
</dbReference>
<dbReference type="AlphaFoldDB" id="A0A4Y8ZQC6"/>
<evidence type="ECO:0000313" key="3">
    <source>
        <dbReference type="EMBL" id="TFI57345.1"/>
    </source>
</evidence>